<feature type="transmembrane region" description="Helical" evidence="17">
    <location>
        <begin position="84"/>
        <end position="104"/>
    </location>
</feature>
<keyword evidence="8" id="KW-0325">Glycoprotein</keyword>
<keyword evidence="17" id="KW-1133">Transmembrane helix</keyword>
<sequence length="176" mass="19630">MPPAPTTSNRQEDTESASSLRRDPSSCTIIARLKTDKALCAIYTTDGANDSGNAETTIEARNTVRGTEQEAEETMEFLHGLAPILLLLLAFQYTAAFWLLNVIFPPSAKSRHAANNSTPPVIIVPGNLGNRLEAKIDKPSLVHWMCYKKTDDYFTLWIDLNMFMPIGLDCWIDNIR</sequence>
<dbReference type="InterPro" id="IPR029058">
    <property type="entry name" value="AB_hydrolase_fold"/>
</dbReference>
<keyword evidence="5" id="KW-0808">Transferase</keyword>
<dbReference type="EMBL" id="JAFBMS010000040">
    <property type="protein sequence ID" value="KAG9340778.1"/>
    <property type="molecule type" value="Genomic_DNA"/>
</dbReference>
<dbReference type="OrthoDB" id="190846at2759"/>
<dbReference type="GO" id="GO:0008203">
    <property type="term" value="P:cholesterol metabolic process"/>
    <property type="evidence" value="ECO:0007669"/>
    <property type="project" value="UniProtKB-KW"/>
</dbReference>
<keyword evidence="6" id="KW-0443">Lipid metabolism</keyword>
<evidence type="ECO:0000256" key="10">
    <source>
        <dbReference type="ARBA" id="ARBA00023315"/>
    </source>
</evidence>
<dbReference type="AlphaFoldDB" id="A0A8T2NTB3"/>
<evidence type="ECO:0000256" key="16">
    <source>
        <dbReference type="SAM" id="MobiDB-lite"/>
    </source>
</evidence>
<evidence type="ECO:0000256" key="1">
    <source>
        <dbReference type="ARBA" id="ARBA00004613"/>
    </source>
</evidence>
<dbReference type="GO" id="GO:0004607">
    <property type="term" value="F:phosphatidylcholine-sterol O-acyltransferase activity"/>
    <property type="evidence" value="ECO:0007669"/>
    <property type="project" value="UniProtKB-EC"/>
</dbReference>
<evidence type="ECO:0000256" key="2">
    <source>
        <dbReference type="ARBA" id="ARBA00010701"/>
    </source>
</evidence>
<dbReference type="GO" id="GO:0005576">
    <property type="term" value="C:extracellular region"/>
    <property type="evidence" value="ECO:0007669"/>
    <property type="project" value="UniProtKB-SubCell"/>
</dbReference>
<keyword evidence="17" id="KW-0472">Membrane</keyword>
<evidence type="ECO:0000256" key="8">
    <source>
        <dbReference type="ARBA" id="ARBA00023180"/>
    </source>
</evidence>
<dbReference type="Proteomes" id="UP000824540">
    <property type="component" value="Unassembled WGS sequence"/>
</dbReference>
<evidence type="ECO:0000256" key="11">
    <source>
        <dbReference type="ARBA" id="ARBA00039142"/>
    </source>
</evidence>
<comment type="caution">
    <text evidence="18">The sequence shown here is derived from an EMBL/GenBank/DDBJ whole genome shotgun (WGS) entry which is preliminary data.</text>
</comment>
<keyword evidence="7" id="KW-1207">Sterol metabolism</keyword>
<comment type="subcellular location">
    <subcellularLocation>
        <location evidence="1">Secreted</location>
    </subcellularLocation>
</comment>
<accession>A0A8T2NTB3</accession>
<evidence type="ECO:0000256" key="17">
    <source>
        <dbReference type="SAM" id="Phobius"/>
    </source>
</evidence>
<evidence type="ECO:0000256" key="12">
    <source>
        <dbReference type="ARBA" id="ARBA00040526"/>
    </source>
</evidence>
<evidence type="ECO:0000256" key="15">
    <source>
        <dbReference type="ARBA" id="ARBA00050812"/>
    </source>
</evidence>
<evidence type="ECO:0000313" key="18">
    <source>
        <dbReference type="EMBL" id="KAG9340778.1"/>
    </source>
</evidence>
<comment type="similarity">
    <text evidence="2">Belongs to the AB hydrolase superfamily. Lipase family.</text>
</comment>
<dbReference type="EC" id="2.3.1.43" evidence="11"/>
<keyword evidence="4" id="KW-0153">Cholesterol metabolism</keyword>
<dbReference type="FunFam" id="3.40.50.1820:FF:000090">
    <property type="entry name" value="Phosphatidylcholine-sterol acyltransferase"/>
    <property type="match status" value="1"/>
</dbReference>
<gene>
    <name evidence="18" type="ORF">JZ751_020370</name>
</gene>
<protein>
    <recommendedName>
        <fullName evidence="12">Phosphatidylcholine-sterol acyltransferase</fullName>
        <ecNumber evidence="11">2.3.1.43</ecNumber>
    </recommendedName>
    <alternativeName>
        <fullName evidence="14">Lecithin-cholesterol acyltransferase</fullName>
    </alternativeName>
    <alternativeName>
        <fullName evidence="13">Phospholipid-cholesterol acyltransferase</fullName>
    </alternativeName>
</protein>
<proteinExistence type="inferred from homology"/>
<evidence type="ECO:0000256" key="5">
    <source>
        <dbReference type="ARBA" id="ARBA00022679"/>
    </source>
</evidence>
<keyword evidence="19" id="KW-1185">Reference proteome</keyword>
<evidence type="ECO:0000256" key="7">
    <source>
        <dbReference type="ARBA" id="ARBA00023166"/>
    </source>
</evidence>
<organism evidence="18 19">
    <name type="scientific">Albula glossodonta</name>
    <name type="common">roundjaw bonefish</name>
    <dbReference type="NCBI Taxonomy" id="121402"/>
    <lineage>
        <taxon>Eukaryota</taxon>
        <taxon>Metazoa</taxon>
        <taxon>Chordata</taxon>
        <taxon>Craniata</taxon>
        <taxon>Vertebrata</taxon>
        <taxon>Euteleostomi</taxon>
        <taxon>Actinopterygii</taxon>
        <taxon>Neopterygii</taxon>
        <taxon>Teleostei</taxon>
        <taxon>Albuliformes</taxon>
        <taxon>Albulidae</taxon>
        <taxon>Albula</taxon>
    </lineage>
</organism>
<evidence type="ECO:0000256" key="14">
    <source>
        <dbReference type="ARBA" id="ARBA00042279"/>
    </source>
</evidence>
<keyword evidence="10" id="KW-0012">Acyltransferase</keyword>
<evidence type="ECO:0000256" key="6">
    <source>
        <dbReference type="ARBA" id="ARBA00023098"/>
    </source>
</evidence>
<name>A0A8T2NTB3_9TELE</name>
<evidence type="ECO:0000256" key="13">
    <source>
        <dbReference type="ARBA" id="ARBA00041412"/>
    </source>
</evidence>
<evidence type="ECO:0000256" key="3">
    <source>
        <dbReference type="ARBA" id="ARBA00022525"/>
    </source>
</evidence>
<feature type="region of interest" description="Disordered" evidence="16">
    <location>
        <begin position="1"/>
        <end position="23"/>
    </location>
</feature>
<reference evidence="18" key="1">
    <citation type="thesis" date="2021" institute="BYU ScholarsArchive" country="Provo, UT, USA">
        <title>Applications of and Algorithms for Genome Assembly and Genomic Analyses with an Emphasis on Marine Teleosts.</title>
        <authorList>
            <person name="Pickett B.D."/>
        </authorList>
    </citation>
    <scope>NUCLEOTIDE SEQUENCE</scope>
    <source>
        <strain evidence="18">HI-2016</strain>
    </source>
</reference>
<keyword evidence="17" id="KW-0812">Transmembrane</keyword>
<keyword evidence="3" id="KW-0964">Secreted</keyword>
<keyword evidence="9" id="KW-0753">Steroid metabolism</keyword>
<evidence type="ECO:0000313" key="19">
    <source>
        <dbReference type="Proteomes" id="UP000824540"/>
    </source>
</evidence>
<comment type="catalytic activity">
    <reaction evidence="15">
        <text>a sterol + a 1,2-diacyl-sn-glycero-3-phosphocholine = a sterol ester + a 1-acyl-sn-glycero-3-phosphocholine</text>
        <dbReference type="Rhea" id="RHEA:21204"/>
        <dbReference type="ChEBI" id="CHEBI:15889"/>
        <dbReference type="ChEBI" id="CHEBI:35915"/>
        <dbReference type="ChEBI" id="CHEBI:57643"/>
        <dbReference type="ChEBI" id="CHEBI:58168"/>
        <dbReference type="EC" id="2.3.1.43"/>
    </reaction>
</comment>
<evidence type="ECO:0000256" key="9">
    <source>
        <dbReference type="ARBA" id="ARBA00023221"/>
    </source>
</evidence>
<dbReference type="Gene3D" id="3.40.50.1820">
    <property type="entry name" value="alpha/beta hydrolase"/>
    <property type="match status" value="1"/>
</dbReference>
<evidence type="ECO:0000256" key="4">
    <source>
        <dbReference type="ARBA" id="ARBA00022548"/>
    </source>
</evidence>